<gene>
    <name evidence="1" type="ORF">GMARGA_LOCUS31435</name>
</gene>
<comment type="caution">
    <text evidence="1">The sequence shown here is derived from an EMBL/GenBank/DDBJ whole genome shotgun (WGS) entry which is preliminary data.</text>
</comment>
<dbReference type="EMBL" id="CAJVQB010046895">
    <property type="protein sequence ID" value="CAG8833205.1"/>
    <property type="molecule type" value="Genomic_DNA"/>
</dbReference>
<organism evidence="1 2">
    <name type="scientific">Gigaspora margarita</name>
    <dbReference type="NCBI Taxonomy" id="4874"/>
    <lineage>
        <taxon>Eukaryota</taxon>
        <taxon>Fungi</taxon>
        <taxon>Fungi incertae sedis</taxon>
        <taxon>Mucoromycota</taxon>
        <taxon>Glomeromycotina</taxon>
        <taxon>Glomeromycetes</taxon>
        <taxon>Diversisporales</taxon>
        <taxon>Gigasporaceae</taxon>
        <taxon>Gigaspora</taxon>
    </lineage>
</organism>
<protein>
    <submittedName>
        <fullName evidence="1">31097_t:CDS:1</fullName>
    </submittedName>
</protein>
<evidence type="ECO:0000313" key="2">
    <source>
        <dbReference type="Proteomes" id="UP000789901"/>
    </source>
</evidence>
<feature type="non-terminal residue" evidence="1">
    <location>
        <position position="1"/>
    </location>
</feature>
<proteinExistence type="predicted"/>
<reference evidence="1 2" key="1">
    <citation type="submission" date="2021-06" db="EMBL/GenBank/DDBJ databases">
        <authorList>
            <person name="Kallberg Y."/>
            <person name="Tangrot J."/>
            <person name="Rosling A."/>
        </authorList>
    </citation>
    <scope>NUCLEOTIDE SEQUENCE [LARGE SCALE GENOMIC DNA]</scope>
    <source>
        <strain evidence="1 2">120-4 pot B 10/14</strain>
    </source>
</reference>
<evidence type="ECO:0000313" key="1">
    <source>
        <dbReference type="EMBL" id="CAG8833205.1"/>
    </source>
</evidence>
<dbReference type="Proteomes" id="UP000789901">
    <property type="component" value="Unassembled WGS sequence"/>
</dbReference>
<name>A0ABN7WIN2_GIGMA</name>
<accession>A0ABN7WIN2</accession>
<keyword evidence="2" id="KW-1185">Reference proteome</keyword>
<sequence>SILLSPISRIEQSSKNCRCVVCLEKLVMTYFHDYHDAIIAINSETLKENLAIMYNMCNIIPHPQEDTFALEYLKHCFQKTLCHFPHLDVRDFGWRDYEYRLATVNERV</sequence>